<gene>
    <name evidence="1" type="ORF">YSA_00662</name>
</gene>
<evidence type="ECO:0000313" key="2">
    <source>
        <dbReference type="Proteomes" id="UP000005268"/>
    </source>
</evidence>
<evidence type="ECO:0000313" key="1">
    <source>
        <dbReference type="EMBL" id="AFK67132.1"/>
    </source>
</evidence>
<dbReference type="KEGG" id="ppi:YSA_00662"/>
<dbReference type="HOGENOM" id="CLU_3315623_0_0_6"/>
<accession>I3UNR1</accession>
<name>I3UNR1_PSEPU</name>
<dbReference type="AlphaFoldDB" id="I3UNR1"/>
<dbReference type="Proteomes" id="UP000005268">
    <property type="component" value="Chromosome"/>
</dbReference>
<proteinExistence type="predicted"/>
<dbReference type="EMBL" id="CP003588">
    <property type="protein sequence ID" value="AFK67132.1"/>
    <property type="molecule type" value="Genomic_DNA"/>
</dbReference>
<reference evidence="1 2" key="1">
    <citation type="journal article" date="2012" name="J. Bacteriol.">
        <title>Complete Genome Sequence of the Naphthalene-Degrading Pseudomonas putida Strain ND6.</title>
        <authorList>
            <person name="Li S."/>
            <person name="Zhao H."/>
            <person name="Li Y."/>
            <person name="Niu S."/>
            <person name="Cai B."/>
        </authorList>
    </citation>
    <scope>NUCLEOTIDE SEQUENCE [LARGE SCALE GENOMIC DNA]</scope>
    <source>
        <strain evidence="1 2">ND6</strain>
    </source>
</reference>
<sequence>MPAYSAWAKVSCYIGKLGRWSPGILAKSGSLLQDFPNWK</sequence>
<protein>
    <submittedName>
        <fullName evidence="1">Uncharacterized protein</fullName>
    </submittedName>
</protein>
<organism evidence="1 2">
    <name type="scientific">Pseudomonas putida ND6</name>
    <dbReference type="NCBI Taxonomy" id="231023"/>
    <lineage>
        <taxon>Bacteria</taxon>
        <taxon>Pseudomonadati</taxon>
        <taxon>Pseudomonadota</taxon>
        <taxon>Gammaproteobacteria</taxon>
        <taxon>Pseudomonadales</taxon>
        <taxon>Pseudomonadaceae</taxon>
        <taxon>Pseudomonas</taxon>
    </lineage>
</organism>